<evidence type="ECO:0000313" key="1">
    <source>
        <dbReference type="EMBL" id="KAI5647646.1"/>
    </source>
</evidence>
<keyword evidence="2" id="KW-1185">Reference proteome</keyword>
<evidence type="ECO:0000313" key="2">
    <source>
        <dbReference type="Proteomes" id="UP001060085"/>
    </source>
</evidence>
<reference evidence="2" key="1">
    <citation type="journal article" date="2023" name="Nat. Plants">
        <title>Single-cell RNA sequencing provides a high-resolution roadmap for understanding the multicellular compartmentation of specialized metabolism.</title>
        <authorList>
            <person name="Sun S."/>
            <person name="Shen X."/>
            <person name="Li Y."/>
            <person name="Li Y."/>
            <person name="Wang S."/>
            <person name="Li R."/>
            <person name="Zhang H."/>
            <person name="Shen G."/>
            <person name="Guo B."/>
            <person name="Wei J."/>
            <person name="Xu J."/>
            <person name="St-Pierre B."/>
            <person name="Chen S."/>
            <person name="Sun C."/>
        </authorList>
    </citation>
    <scope>NUCLEOTIDE SEQUENCE [LARGE SCALE GENOMIC DNA]</scope>
</reference>
<gene>
    <name evidence="1" type="ORF">M9H77_33651</name>
</gene>
<proteinExistence type="predicted"/>
<dbReference type="Proteomes" id="UP001060085">
    <property type="component" value="Linkage Group LG08"/>
</dbReference>
<organism evidence="1 2">
    <name type="scientific">Catharanthus roseus</name>
    <name type="common">Madagascar periwinkle</name>
    <name type="synonym">Vinca rosea</name>
    <dbReference type="NCBI Taxonomy" id="4058"/>
    <lineage>
        <taxon>Eukaryota</taxon>
        <taxon>Viridiplantae</taxon>
        <taxon>Streptophyta</taxon>
        <taxon>Embryophyta</taxon>
        <taxon>Tracheophyta</taxon>
        <taxon>Spermatophyta</taxon>
        <taxon>Magnoliopsida</taxon>
        <taxon>eudicotyledons</taxon>
        <taxon>Gunneridae</taxon>
        <taxon>Pentapetalae</taxon>
        <taxon>asterids</taxon>
        <taxon>lamiids</taxon>
        <taxon>Gentianales</taxon>
        <taxon>Apocynaceae</taxon>
        <taxon>Rauvolfioideae</taxon>
        <taxon>Vinceae</taxon>
        <taxon>Catharanthinae</taxon>
        <taxon>Catharanthus</taxon>
    </lineage>
</organism>
<name>A0ACB9ZJ09_CATRO</name>
<comment type="caution">
    <text evidence="1">The sequence shown here is derived from an EMBL/GenBank/DDBJ whole genome shotgun (WGS) entry which is preliminary data.</text>
</comment>
<sequence>MDVELEPRVKPLAYKVKGISRESPAQKATHVLDTDLRNHWSSGTNTKEWILLELDEPCLLSHIRIYNKSVLEWEISVGLRYKPETFVKVRPRCEAPRRDIVYPMNYSPCRYVRISCLRGNPIAIFFIQLIGVSIAGLEPEFQPVANHLLPQIIAHRQDSHDMHLQLLQDMTNRLATFLPQLEAELNTFSEAADPTLRFLAMLSGPFYPILRIANERETAKVSGNLPDSEAFKNSQSTVAFTVSSNFEPRRLRNASVSLLPTSSYLVFRPDAVFTLLRMAYKDSNLGKVCRMASSILLKLTQAVEQEVSSPDLDVTSIEASKSDHSGPFLLMDYSNLFGEESLIPDFHWEMSYLNVLDIKLVEEGLFHVLYACASQPLLCSKLVDSSSDLWLALPLIQALVPALRPNVSSPDQIDDSFSQWKQPFVQRALSEIVATSSSAAFRPLLHACAGYLSSFSPSHAKAACVLIDLCSSVLAPWMPQVIAKVDLAVELLEDLFGDIQGARSSTAHARAALKYIVLALSGKMDDIMAKYKDVKHNILFLVEMLEPFLDPAMTPVKSAISFGNVSSIFLEKQERHCAIALNVLRAAISKPAVLPSLEAEWRRGSVSPSILLSVLEPHMQLPPDIDLCKYRVSEMWEIQSSVISSQSSTLRNGGSSSRSSSPEDVDGRTDTFDVPGKVDFPEEASFLFAPSELSRMSLTCVSESQDGKNLEISHDNVNIEGTDVELKTLSNLFCDNFTTADISASEYPNLKADYFQLTNHSYSELKASEFRRFALDLHSQSPLTSEGHGTAIDALLLAAECYVNPYFLISFQNTSQSLNKENVNWSPTDQRLTDIRKFLGKKDSDLKLVADLERKRDKAVLEILLEAAELDRKYKKISVDTELINSYAEEHEDIISLSKEDVLSADAITLVRQNQELLCNFLIQQLQRDHQRMHEILLQSLLFLLHSATKLFCSPELLVDIILKSAEFLNVLLKSVYYQLKEGSLQLGHFKVLEVQRRWMLLQRLVIASSGSDEESIFSVNSHNGFRFANLIPPSAWLQKISIFASSSSPLVRYVGWMAVSRNARQYLNERLFLASDLSQLTYLLSIFSDELAIVDNIVVKEDLEKKNEEARAKEDMNIAQGLRNPRQQYVNQSFTAIYPEISHFFPNLKKQFETFGESILEAVGLQLKSLSSVVVPDLMCWFSDLCSWPFLQKRENLKGFAAKNVKAVILFILESILSEHMEAMVPEIPRVVQVLASLCRSSYCDVSFLDSIFHLLKPLISYSLHKAYKEENSLNDDSCLNFESLCFSELLDDLRHKDDGQAHPRENGHHKALIIFVLASVLPDLSFHCKIQILQSSLFWADFASYEPTTSFHDYLWAYQILMDSCKSLLVQMMTDVGAIPMRKSLDSDANIGKSCDDCSQSCSWFLVDVCHSYSATEVSEKLDSSNGNTIHMSAKIHPSSAEEFGKFLKELEDLIYKLSPTVDLCYRVHHRLAKKLALTSAECFIYSKFLSSIGENLHALTGNEKESPLLSNTVDQFPTFWNFSLDEFVQMLLVLQEKRCWEVASVVLDCLLGVPRCFCLESVIDKTCSAIKNFSSSAPNISWRLQTDRWISSLCRRGFQLLHKNMVPLVDLFCFMLKHPEPEQRFIAVKHLRKLVGHDMEEGTDLLSLNCEVAPDFIVSSSLSISSTLVSGTWDQVVYLASFDTSLLLRTHAMALLLNYVPFAGRPKLQSLLVAADSILRSLTNLVQPTCEGTITRFSLALLANICLHSPAEDISLIPDIIWSNIESFGILENARCPVGADRKICQALCRLRIEENEAKQMLKEVLSSSSTGQINPDFGSTRESILQVITNFTSAQSYFDLFLKGIDEKALEFEEVEIEMELLQKEHALQDSFSDIKELHRFPFLAGCVKDDKRLQQIKDEIRSLEKTKLREEIMARRQKKILLRDARQKYLEEAALREAERLQELDRERTSEVEREIERQRMLELERAKTRELQHNLDMEREKQTQRELQRELEHVESGVGTRTQRREFSSSAHSSRGRYRERENGRASNEPNLRVSSGGAPQPDTGTSSSSIASMPKVVLSGGGRQFSGQVPTILQSQDRSDEYGSGYEETFDGSKDSGDTASVGDQDAFEGQSVGFGSNLRHGSRGSKSRQILERRERDSRREGKWERKHG</sequence>
<dbReference type="EMBL" id="CM044708">
    <property type="protein sequence ID" value="KAI5647646.1"/>
    <property type="molecule type" value="Genomic_DNA"/>
</dbReference>
<protein>
    <submittedName>
        <fullName evidence="1">Uncharacterized protein</fullName>
    </submittedName>
</protein>
<accession>A0ACB9ZJ09</accession>